<protein>
    <recommendedName>
        <fullName evidence="1">Trimethylguanosine synthase</fullName>
    </recommendedName>
    <alternativeName>
        <fullName evidence="7">Cap-specific guanine-N(2) methyltransferase</fullName>
    </alternativeName>
</protein>
<comment type="similarity">
    <text evidence="2">Belongs to the methyltransferase superfamily. Trimethylguanosine synthase family.</text>
</comment>
<reference evidence="9" key="1">
    <citation type="submission" date="2022-06" db="EMBL/GenBank/DDBJ databases">
        <title>Uncovering the hologenomic basis of an extraordinary plant invasion.</title>
        <authorList>
            <person name="Bieker V.C."/>
            <person name="Martin M.D."/>
            <person name="Gilbert T."/>
            <person name="Hodgins K."/>
            <person name="Battlay P."/>
            <person name="Petersen B."/>
            <person name="Wilson J."/>
        </authorList>
    </citation>
    <scope>NUCLEOTIDE SEQUENCE</scope>
    <source>
        <strain evidence="9">AA19_3_7</strain>
        <tissue evidence="9">Leaf</tissue>
    </source>
</reference>
<dbReference type="PROSITE" id="PS01159">
    <property type="entry name" value="WW_DOMAIN_1"/>
    <property type="match status" value="1"/>
</dbReference>
<dbReference type="InterPro" id="IPR029063">
    <property type="entry name" value="SAM-dependent_MTases_sf"/>
</dbReference>
<comment type="catalytic activity">
    <reaction evidence="6">
        <text>a 5'-end (N(7)-methyl 5'-triphosphoguanosine)-ribonucleoside in snRNA + S-adenosyl-L-methionine = a 5'-end (N(2),N(7)-dimethyl 5'-triphosphoguanosine)-ribonucleoside in snRNA + S-adenosyl-L-homocysteine + H(+)</text>
        <dbReference type="Rhea" id="RHEA:78471"/>
        <dbReference type="Rhea" id="RHEA-COMP:19085"/>
        <dbReference type="Rhea" id="RHEA-COMP:19087"/>
        <dbReference type="ChEBI" id="CHEBI:15378"/>
        <dbReference type="ChEBI" id="CHEBI:57856"/>
        <dbReference type="ChEBI" id="CHEBI:59789"/>
        <dbReference type="ChEBI" id="CHEBI:156461"/>
        <dbReference type="ChEBI" id="CHEBI:172880"/>
    </reaction>
    <physiologicalReaction direction="left-to-right" evidence="6">
        <dbReference type="Rhea" id="RHEA:78472"/>
    </physiologicalReaction>
</comment>
<dbReference type="Gene3D" id="2.20.70.10">
    <property type="match status" value="1"/>
</dbReference>
<dbReference type="PROSITE" id="PS50020">
    <property type="entry name" value="WW_DOMAIN_2"/>
    <property type="match status" value="1"/>
</dbReference>
<dbReference type="Proteomes" id="UP001206925">
    <property type="component" value="Unassembled WGS sequence"/>
</dbReference>
<evidence type="ECO:0000313" key="9">
    <source>
        <dbReference type="EMBL" id="KAI7740509.1"/>
    </source>
</evidence>
<evidence type="ECO:0000256" key="4">
    <source>
        <dbReference type="ARBA" id="ARBA00048740"/>
    </source>
</evidence>
<dbReference type="InterPro" id="IPR001202">
    <property type="entry name" value="WW_dom"/>
</dbReference>
<dbReference type="Gene3D" id="3.40.50.150">
    <property type="entry name" value="Vaccinia Virus protein VP39"/>
    <property type="match status" value="1"/>
</dbReference>
<gene>
    <name evidence="9" type="ORF">M8C21_030467</name>
</gene>
<dbReference type="AlphaFoldDB" id="A0AAD5CH98"/>
<dbReference type="Pfam" id="PF09445">
    <property type="entry name" value="Methyltransf_15"/>
    <property type="match status" value="1"/>
</dbReference>
<evidence type="ECO:0000259" key="8">
    <source>
        <dbReference type="PROSITE" id="PS50020"/>
    </source>
</evidence>
<accession>A0AAD5CH98</accession>
<dbReference type="PANTHER" id="PTHR14741:SF32">
    <property type="entry name" value="TRIMETHYLGUANOSINE SYNTHASE"/>
    <property type="match status" value="1"/>
</dbReference>
<dbReference type="PANTHER" id="PTHR14741">
    <property type="entry name" value="S-ADENOSYLMETHIONINE-DEPENDENT METHYLTRANSFERASE RELATED"/>
    <property type="match status" value="1"/>
</dbReference>
<dbReference type="GO" id="GO:0071164">
    <property type="term" value="F:RNA cap trimethylguanosine synthase activity"/>
    <property type="evidence" value="ECO:0007669"/>
    <property type="project" value="TreeGrafter"/>
</dbReference>
<keyword evidence="10" id="KW-1185">Reference proteome</keyword>
<evidence type="ECO:0000313" key="10">
    <source>
        <dbReference type="Proteomes" id="UP001206925"/>
    </source>
</evidence>
<dbReference type="FunFam" id="3.40.50.150:FF:000305">
    <property type="entry name" value="S-adenosyl-L-methionine-dependent methyltransferase superfamily protein"/>
    <property type="match status" value="1"/>
</dbReference>
<dbReference type="SUPFAM" id="SSF53335">
    <property type="entry name" value="S-adenosyl-L-methionine-dependent methyltransferases"/>
    <property type="match status" value="1"/>
</dbReference>
<dbReference type="GO" id="GO:0005634">
    <property type="term" value="C:nucleus"/>
    <property type="evidence" value="ECO:0007669"/>
    <property type="project" value="TreeGrafter"/>
</dbReference>
<comment type="catalytic activity">
    <reaction evidence="4">
        <text>a 5'-end (N(7)-methyl 5'-triphosphoguanosine)-ribonucleoside in snoRNA + S-adenosyl-L-methionine = a 5'-end (N(2),N(7)-dimethyl 5'-triphosphoguanosine)-ribonucleoside in snoRNA + S-adenosyl-L-homocysteine + H(+)</text>
        <dbReference type="Rhea" id="RHEA:78475"/>
        <dbReference type="Rhea" id="RHEA-COMP:19086"/>
        <dbReference type="Rhea" id="RHEA-COMP:19088"/>
        <dbReference type="ChEBI" id="CHEBI:15378"/>
        <dbReference type="ChEBI" id="CHEBI:57856"/>
        <dbReference type="ChEBI" id="CHEBI:59789"/>
        <dbReference type="ChEBI" id="CHEBI:156461"/>
        <dbReference type="ChEBI" id="CHEBI:172880"/>
    </reaction>
    <physiologicalReaction direction="left-to-right" evidence="4">
        <dbReference type="Rhea" id="RHEA:78476"/>
    </physiologicalReaction>
</comment>
<evidence type="ECO:0000256" key="1">
    <source>
        <dbReference type="ARBA" id="ARBA00018517"/>
    </source>
</evidence>
<dbReference type="InterPro" id="IPR019012">
    <property type="entry name" value="RNA_cap_Gua-N2-MeTrfase"/>
</dbReference>
<evidence type="ECO:0000256" key="5">
    <source>
        <dbReference type="ARBA" id="ARBA00048763"/>
    </source>
</evidence>
<sequence>MEDGNVIGEHEDYPSIKALGSLFKLTKVHFWVDICTGMPYGSTSLESSKTVKDDDNLCVSESNSSHVDTELSRQMNDLGLPLSFCTNKEKRKGKVKGRRKDAHTKVLHTYEETTCEVSDSVEVKECKIPFYDVVHSTTHNSLPSHTPPQTYHIFLSVGDIHDDNEENSNNGCLDERFGDPLIANQISEVEQICSNINVESHSLILNNCDLVHNGKNDEFGDWMTYWDEYYERNYYYNYKTEESTWDPPPRMEHLASVYMLNESKEMVLTSSTMDDNTDTTNYELNAVLNKRKKKVKQRRARRKSSVESKELEYEMLVEEISPVISKYWCQRYILFCRYDDGIQMDEEGWFSATPECIANHHALRCGSGIVVDCFTGVGGNAIRFASKSTHVIAIDIDPTKIEYAQHNAAIYGVTDLIEFITGDCFILAPKLKADVVFLSPPWGGPEYAKARNFDINTMLKPHDGQFLFNVAKKVAPRIVMFLPRNVDINQLAELSLSANPPWTLEVEKNFVNGKLKAITAYFTHPSLCRTGSF</sequence>
<organism evidence="9 10">
    <name type="scientific">Ambrosia artemisiifolia</name>
    <name type="common">Common ragweed</name>
    <dbReference type="NCBI Taxonomy" id="4212"/>
    <lineage>
        <taxon>Eukaryota</taxon>
        <taxon>Viridiplantae</taxon>
        <taxon>Streptophyta</taxon>
        <taxon>Embryophyta</taxon>
        <taxon>Tracheophyta</taxon>
        <taxon>Spermatophyta</taxon>
        <taxon>Magnoliopsida</taxon>
        <taxon>eudicotyledons</taxon>
        <taxon>Gunneridae</taxon>
        <taxon>Pentapetalae</taxon>
        <taxon>asterids</taxon>
        <taxon>campanulids</taxon>
        <taxon>Asterales</taxon>
        <taxon>Asteraceae</taxon>
        <taxon>Asteroideae</taxon>
        <taxon>Heliantheae alliance</taxon>
        <taxon>Heliantheae</taxon>
        <taxon>Ambrosia</taxon>
    </lineage>
</organism>
<feature type="domain" description="WW" evidence="8">
    <location>
        <begin position="222"/>
        <end position="250"/>
    </location>
</feature>
<comment type="catalytic activity">
    <reaction evidence="3">
        <text>a 5'-end (N(2),N(7)-dimethyl 5'-triphosphoguanosine)-ribonucleoside in snoRNA + S-adenosyl-L-methionine = a 5'-end (N(2),N(2),N(7)-trimethyl 5'-triphosphoguanosine)-ribonucleoside in snoRNA + S-adenosyl-L-homocysteine + H(+)</text>
        <dbReference type="Rhea" id="RHEA:78507"/>
        <dbReference type="Rhea" id="RHEA-COMP:19088"/>
        <dbReference type="Rhea" id="RHEA-COMP:19090"/>
        <dbReference type="ChEBI" id="CHEBI:15378"/>
        <dbReference type="ChEBI" id="CHEBI:57856"/>
        <dbReference type="ChEBI" id="CHEBI:59789"/>
        <dbReference type="ChEBI" id="CHEBI:167623"/>
        <dbReference type="ChEBI" id="CHEBI:172880"/>
    </reaction>
    <physiologicalReaction direction="left-to-right" evidence="3">
        <dbReference type="Rhea" id="RHEA:78508"/>
    </physiologicalReaction>
</comment>
<evidence type="ECO:0000256" key="7">
    <source>
        <dbReference type="ARBA" id="ARBA00049790"/>
    </source>
</evidence>
<comment type="caution">
    <text evidence="9">The sequence shown here is derived from an EMBL/GenBank/DDBJ whole genome shotgun (WGS) entry which is preliminary data.</text>
</comment>
<evidence type="ECO:0000256" key="6">
    <source>
        <dbReference type="ARBA" id="ARBA00049075"/>
    </source>
</evidence>
<proteinExistence type="inferred from homology"/>
<dbReference type="CDD" id="cd02440">
    <property type="entry name" value="AdoMet_MTases"/>
    <property type="match status" value="1"/>
</dbReference>
<comment type="catalytic activity">
    <reaction evidence="5">
        <text>a 5'-end (N(2),N(7)-dimethyl 5'-triphosphoguanosine)-ribonucleoside in snRNA + S-adenosyl-L-methionine = a 5'-end (N(2),N(2),N(7)-trimethyl 5'-triphosphoguanosine)-ribonucleoside in snRNA + S-adenosyl-L-homocysteine + H(+)</text>
        <dbReference type="Rhea" id="RHEA:78479"/>
        <dbReference type="Rhea" id="RHEA-COMP:19087"/>
        <dbReference type="Rhea" id="RHEA-COMP:19089"/>
        <dbReference type="ChEBI" id="CHEBI:15378"/>
        <dbReference type="ChEBI" id="CHEBI:57856"/>
        <dbReference type="ChEBI" id="CHEBI:59789"/>
        <dbReference type="ChEBI" id="CHEBI:167623"/>
        <dbReference type="ChEBI" id="CHEBI:172880"/>
    </reaction>
    <physiologicalReaction direction="left-to-right" evidence="5">
        <dbReference type="Rhea" id="RHEA:78480"/>
    </physiologicalReaction>
</comment>
<evidence type="ECO:0000256" key="3">
    <source>
        <dbReference type="ARBA" id="ARBA00047418"/>
    </source>
</evidence>
<dbReference type="EMBL" id="JAMZMK010008419">
    <property type="protein sequence ID" value="KAI7740509.1"/>
    <property type="molecule type" value="Genomic_DNA"/>
</dbReference>
<evidence type="ECO:0000256" key="2">
    <source>
        <dbReference type="ARBA" id="ARBA00025783"/>
    </source>
</evidence>
<name>A0AAD5CH98_AMBAR</name>